<keyword evidence="2" id="KW-1185">Reference proteome</keyword>
<gene>
    <name evidence="1" type="ORF">JOF44_002655</name>
</gene>
<organism evidence="1 2">
    <name type="scientific">Brachybacterium fresconis</name>
    <dbReference type="NCBI Taxonomy" id="173363"/>
    <lineage>
        <taxon>Bacteria</taxon>
        <taxon>Bacillati</taxon>
        <taxon>Actinomycetota</taxon>
        <taxon>Actinomycetes</taxon>
        <taxon>Micrococcales</taxon>
        <taxon>Dermabacteraceae</taxon>
        <taxon>Brachybacterium</taxon>
    </lineage>
</organism>
<evidence type="ECO:0000313" key="2">
    <source>
        <dbReference type="Proteomes" id="UP000698222"/>
    </source>
</evidence>
<dbReference type="Proteomes" id="UP000698222">
    <property type="component" value="Unassembled WGS sequence"/>
</dbReference>
<name>A0ABS4YMX9_9MICO</name>
<comment type="caution">
    <text evidence="1">The sequence shown here is derived from an EMBL/GenBank/DDBJ whole genome shotgun (WGS) entry which is preliminary data.</text>
</comment>
<sequence>MSAQKSYWWEDDPEERFWMEAIARPEFGTRLLAPYDRGRDGTDMPFHATVDMVRDGDVVLHWATGPHHAVQGFVGYSIVNGLPFPTEAVEYEVADPLPGRAALLRDFTEIPEPLTRTMLHERRKKIFDLKSSLTKRVRDRRHTWKQSLLFPFDPYGQGREIRVHQGAYLSKFPAALFEHLPELLPTANLSDAHNEFVLTAERAGKAAVETRLDRRRAREAGDLGDATFRHAVELRALRQVKAHLEADGSLVTDVGPSRSFDLLLSPARGGADRQVIVRGSTERVRAVDLSSAAVDDIYRAPTDLVLVHDIPCWREGTEMITSDGDLDARRGWQPSISSLVPVQYRYELS</sequence>
<evidence type="ECO:0008006" key="3">
    <source>
        <dbReference type="Google" id="ProtNLM"/>
    </source>
</evidence>
<dbReference type="EMBL" id="JAGIOC010000001">
    <property type="protein sequence ID" value="MBP2409752.1"/>
    <property type="molecule type" value="Genomic_DNA"/>
</dbReference>
<dbReference type="RefSeq" id="WP_209892273.1">
    <property type="nucleotide sequence ID" value="NZ_BAAAJV010000006.1"/>
</dbReference>
<proteinExistence type="predicted"/>
<accession>A0ABS4YMX9</accession>
<evidence type="ECO:0000313" key="1">
    <source>
        <dbReference type="EMBL" id="MBP2409752.1"/>
    </source>
</evidence>
<protein>
    <recommendedName>
        <fullName evidence="3">EVE domain-containing protein</fullName>
    </recommendedName>
</protein>
<reference evidence="1 2" key="1">
    <citation type="submission" date="2021-03" db="EMBL/GenBank/DDBJ databases">
        <title>Sequencing the genomes of 1000 actinobacteria strains.</title>
        <authorList>
            <person name="Klenk H.-P."/>
        </authorList>
    </citation>
    <scope>NUCLEOTIDE SEQUENCE [LARGE SCALE GENOMIC DNA]</scope>
    <source>
        <strain evidence="1 2">DSM 14564</strain>
    </source>
</reference>